<evidence type="ECO:0000259" key="1">
    <source>
        <dbReference type="Pfam" id="PF06985"/>
    </source>
</evidence>
<dbReference type="EMBL" id="JAUEPO010000001">
    <property type="protein sequence ID" value="KAK3337804.1"/>
    <property type="molecule type" value="Genomic_DNA"/>
</dbReference>
<feature type="domain" description="Heterokaryon incompatibility" evidence="1">
    <location>
        <begin position="131"/>
        <end position="289"/>
    </location>
</feature>
<name>A0AAE0MNP7_9PEZI</name>
<dbReference type="Pfam" id="PF06985">
    <property type="entry name" value="HET"/>
    <property type="match status" value="1"/>
</dbReference>
<dbReference type="Proteomes" id="UP001286456">
    <property type="component" value="Unassembled WGS sequence"/>
</dbReference>
<reference evidence="2" key="1">
    <citation type="journal article" date="2023" name="Mol. Phylogenet. Evol.">
        <title>Genome-scale phylogeny and comparative genomics of the fungal order Sordariales.</title>
        <authorList>
            <person name="Hensen N."/>
            <person name="Bonometti L."/>
            <person name="Westerberg I."/>
            <person name="Brannstrom I.O."/>
            <person name="Guillou S."/>
            <person name="Cros-Aarteil S."/>
            <person name="Calhoun S."/>
            <person name="Haridas S."/>
            <person name="Kuo A."/>
            <person name="Mondo S."/>
            <person name="Pangilinan J."/>
            <person name="Riley R."/>
            <person name="LaButti K."/>
            <person name="Andreopoulos B."/>
            <person name="Lipzen A."/>
            <person name="Chen C."/>
            <person name="Yan M."/>
            <person name="Daum C."/>
            <person name="Ng V."/>
            <person name="Clum A."/>
            <person name="Steindorff A."/>
            <person name="Ohm R.A."/>
            <person name="Martin F."/>
            <person name="Silar P."/>
            <person name="Natvig D.O."/>
            <person name="Lalanne C."/>
            <person name="Gautier V."/>
            <person name="Ament-Velasquez S.L."/>
            <person name="Kruys A."/>
            <person name="Hutchinson M.I."/>
            <person name="Powell A.J."/>
            <person name="Barry K."/>
            <person name="Miller A.N."/>
            <person name="Grigoriev I.V."/>
            <person name="Debuchy R."/>
            <person name="Gladieux P."/>
            <person name="Hiltunen Thoren M."/>
            <person name="Johannesson H."/>
        </authorList>
    </citation>
    <scope>NUCLEOTIDE SEQUENCE</scope>
    <source>
        <strain evidence="2">SMH4131-1</strain>
    </source>
</reference>
<evidence type="ECO:0000313" key="3">
    <source>
        <dbReference type="Proteomes" id="UP001286456"/>
    </source>
</evidence>
<protein>
    <submittedName>
        <fullName evidence="2">Heterokaryon incompatibility protein-domain-containing protein</fullName>
    </submittedName>
</protein>
<comment type="caution">
    <text evidence="2">The sequence shown here is derived from an EMBL/GenBank/DDBJ whole genome shotgun (WGS) entry which is preliminary data.</text>
</comment>
<reference evidence="2" key="2">
    <citation type="submission" date="2023-06" db="EMBL/GenBank/DDBJ databases">
        <authorList>
            <consortium name="Lawrence Berkeley National Laboratory"/>
            <person name="Haridas S."/>
            <person name="Hensen N."/>
            <person name="Bonometti L."/>
            <person name="Westerberg I."/>
            <person name="Brannstrom I.O."/>
            <person name="Guillou S."/>
            <person name="Cros-Aarteil S."/>
            <person name="Calhoun S."/>
            <person name="Kuo A."/>
            <person name="Mondo S."/>
            <person name="Pangilinan J."/>
            <person name="Riley R."/>
            <person name="Labutti K."/>
            <person name="Andreopoulos B."/>
            <person name="Lipzen A."/>
            <person name="Chen C."/>
            <person name="Yanf M."/>
            <person name="Daum C."/>
            <person name="Ng V."/>
            <person name="Clum A."/>
            <person name="Steindorff A."/>
            <person name="Ohm R."/>
            <person name="Martin F."/>
            <person name="Silar P."/>
            <person name="Natvig D."/>
            <person name="Lalanne C."/>
            <person name="Gautier V."/>
            <person name="Ament-Velasquez S.L."/>
            <person name="Kruys A."/>
            <person name="Hutchinson M.I."/>
            <person name="Powell A.J."/>
            <person name="Barry K."/>
            <person name="Miller A.N."/>
            <person name="Grigoriev I.V."/>
            <person name="Debuchy R."/>
            <person name="Gladieux P."/>
            <person name="Thoren M.H."/>
            <person name="Johannesson H."/>
        </authorList>
    </citation>
    <scope>NUCLEOTIDE SEQUENCE</scope>
    <source>
        <strain evidence="2">SMH4131-1</strain>
    </source>
</reference>
<gene>
    <name evidence="2" type="ORF">B0T19DRAFT_397395</name>
</gene>
<proteinExistence type="predicted"/>
<keyword evidence="3" id="KW-1185">Reference proteome</keyword>
<sequence>MEDDDRGRFSPRYLENLDLYVGRPERYAGQKISNITPGSAPPLDKIASLAVSCDRDAPPILTGRIRNRPVGPADETIRIREWLARCKDTHIACETARRLKADDMPTRLVDVSGIDSGGAPVLVERVPVVDYLALSHRWGGSKIAQTTSVNLQEHKQGIPVRSLNRTFQDAITATRKLGYRYIWIDSLCILQDSREDWTREASRMALVYQNADITLSAACATSGDTGLFQTREGQNNSVKLLCSEHKGELNVHSIPDCYFTVRKRERRDYTFTKEVAEGPLNTRAWTLQERCLSRRLVHYARNQLYWECQTSIWVESLGSNIIPGPRERSERFGDMGGALQDGFLKHLLSSASVGRAPDMDLERRKININAYSAWYYLLSDYSGRDLTVGSDKLPAISGVARVFAEHRNDTYLAGLWKGDLPSGLLWRYSTAARGFQRPRSSSPRAPSWSWACWDGAIITEVDWDGRVEIEDVTASVQLAGTDPFGAVKSGSLRLRGPLAPIQKPLQITTPAERTFGLVDANVQLCDANGAVFGNGYADSYAEVAETSGLIYCLMVVRVFVGFSPFSLQVLNAKGKWAWCLMLRETAEQQVYERVGIAQVHQSAFSGSKSSVIIV</sequence>
<dbReference type="PANTHER" id="PTHR33112">
    <property type="entry name" value="DOMAIN PROTEIN, PUTATIVE-RELATED"/>
    <property type="match status" value="1"/>
</dbReference>
<organism evidence="2 3">
    <name type="scientific">Cercophora scortea</name>
    <dbReference type="NCBI Taxonomy" id="314031"/>
    <lineage>
        <taxon>Eukaryota</taxon>
        <taxon>Fungi</taxon>
        <taxon>Dikarya</taxon>
        <taxon>Ascomycota</taxon>
        <taxon>Pezizomycotina</taxon>
        <taxon>Sordariomycetes</taxon>
        <taxon>Sordariomycetidae</taxon>
        <taxon>Sordariales</taxon>
        <taxon>Lasiosphaeriaceae</taxon>
        <taxon>Cercophora</taxon>
    </lineage>
</organism>
<accession>A0AAE0MNP7</accession>
<evidence type="ECO:0000313" key="2">
    <source>
        <dbReference type="EMBL" id="KAK3337804.1"/>
    </source>
</evidence>
<dbReference type="PANTHER" id="PTHR33112:SF16">
    <property type="entry name" value="HETEROKARYON INCOMPATIBILITY DOMAIN-CONTAINING PROTEIN"/>
    <property type="match status" value="1"/>
</dbReference>
<dbReference type="InterPro" id="IPR010730">
    <property type="entry name" value="HET"/>
</dbReference>
<dbReference type="AlphaFoldDB" id="A0AAE0MNP7"/>